<dbReference type="InterPro" id="IPR056555">
    <property type="entry name" value="NFD4_C"/>
</dbReference>
<evidence type="ECO:0000256" key="5">
    <source>
        <dbReference type="SAM" id="Phobius"/>
    </source>
</evidence>
<dbReference type="EMBL" id="CACRZD030000016">
    <property type="protein sequence ID" value="CAA6672628.1"/>
    <property type="molecule type" value="Genomic_DNA"/>
</dbReference>
<dbReference type="GO" id="GO:0016020">
    <property type="term" value="C:membrane"/>
    <property type="evidence" value="ECO:0007669"/>
    <property type="project" value="UniProtKB-SubCell"/>
</dbReference>
<dbReference type="Proteomes" id="UP001189122">
    <property type="component" value="Unassembled WGS sequence"/>
</dbReference>
<feature type="transmembrane region" description="Helical" evidence="5">
    <location>
        <begin position="262"/>
        <end position="284"/>
    </location>
</feature>
<dbReference type="Pfam" id="PF23262">
    <property type="entry name" value="NFD4_C"/>
    <property type="match status" value="1"/>
</dbReference>
<keyword evidence="4 5" id="KW-0472">Membrane</keyword>
<dbReference type="InterPro" id="IPR036259">
    <property type="entry name" value="MFS_trans_sf"/>
</dbReference>
<dbReference type="EMBL" id="LR743603">
    <property type="protein sequence ID" value="CAA2633530.1"/>
    <property type="molecule type" value="Genomic_DNA"/>
</dbReference>
<feature type="transmembrane region" description="Helical" evidence="5">
    <location>
        <begin position="388"/>
        <end position="412"/>
    </location>
</feature>
<evidence type="ECO:0000256" key="4">
    <source>
        <dbReference type="ARBA" id="ARBA00023136"/>
    </source>
</evidence>
<dbReference type="AlphaFoldDB" id="A0A7I8JR36"/>
<organism evidence="8">
    <name type="scientific">Spirodela intermedia</name>
    <name type="common">Intermediate duckweed</name>
    <dbReference type="NCBI Taxonomy" id="51605"/>
    <lineage>
        <taxon>Eukaryota</taxon>
        <taxon>Viridiplantae</taxon>
        <taxon>Streptophyta</taxon>
        <taxon>Embryophyta</taxon>
        <taxon>Tracheophyta</taxon>
        <taxon>Spermatophyta</taxon>
        <taxon>Magnoliopsida</taxon>
        <taxon>Liliopsida</taxon>
        <taxon>Araceae</taxon>
        <taxon>Lemnoideae</taxon>
        <taxon>Spirodela</taxon>
    </lineage>
</organism>
<feature type="transmembrane region" description="Helical" evidence="5">
    <location>
        <begin position="134"/>
        <end position="153"/>
    </location>
</feature>
<dbReference type="InterPro" id="IPR010658">
    <property type="entry name" value="Nodulin-like"/>
</dbReference>
<feature type="transmembrane region" description="Helical" evidence="5">
    <location>
        <begin position="100"/>
        <end position="122"/>
    </location>
</feature>
<evidence type="ECO:0000313" key="9">
    <source>
        <dbReference type="Proteomes" id="UP001189122"/>
    </source>
</evidence>
<dbReference type="Gene3D" id="1.20.1250.20">
    <property type="entry name" value="MFS general substrate transporter like domains"/>
    <property type="match status" value="1"/>
</dbReference>
<evidence type="ECO:0000259" key="7">
    <source>
        <dbReference type="Pfam" id="PF23262"/>
    </source>
</evidence>
<evidence type="ECO:0000259" key="6">
    <source>
        <dbReference type="Pfam" id="PF06813"/>
    </source>
</evidence>
<feature type="domain" description="Nodulin-like" evidence="6">
    <location>
        <begin position="15"/>
        <end position="226"/>
    </location>
</feature>
<feature type="domain" description="NFD4 C-terminal" evidence="7">
    <location>
        <begin position="256"/>
        <end position="426"/>
    </location>
</feature>
<gene>
    <name evidence="8" type="ORF">SI7747_16019039</name>
</gene>
<feature type="transmembrane region" description="Helical" evidence="5">
    <location>
        <begin position="200"/>
        <end position="221"/>
    </location>
</feature>
<dbReference type="SUPFAM" id="SSF103473">
    <property type="entry name" value="MFS general substrate transporter"/>
    <property type="match status" value="2"/>
</dbReference>
<accession>A0A7I8JR36</accession>
<protein>
    <submittedName>
        <fullName evidence="8">Uncharacterized protein</fullName>
    </submittedName>
</protein>
<feature type="transmembrane region" description="Helical" evidence="5">
    <location>
        <begin position="165"/>
        <end position="188"/>
    </location>
</feature>
<keyword evidence="2 5" id="KW-0812">Transmembrane</keyword>
<feature type="transmembrane region" description="Helical" evidence="5">
    <location>
        <begin position="296"/>
        <end position="317"/>
    </location>
</feature>
<dbReference type="Pfam" id="PF06813">
    <property type="entry name" value="Nodulin-like"/>
    <property type="match status" value="1"/>
</dbReference>
<evidence type="ECO:0000256" key="3">
    <source>
        <dbReference type="ARBA" id="ARBA00022989"/>
    </source>
</evidence>
<feature type="transmembrane region" description="Helical" evidence="5">
    <location>
        <begin position="69"/>
        <end position="88"/>
    </location>
</feature>
<evidence type="ECO:0000256" key="1">
    <source>
        <dbReference type="ARBA" id="ARBA00004141"/>
    </source>
</evidence>
<dbReference type="CDD" id="cd17354">
    <property type="entry name" value="MFS_Mch1p_like"/>
    <property type="match status" value="1"/>
</dbReference>
<name>A0A7I8JR36_SPIIN</name>
<sequence>MASSAAAVKVGSRPPWVGLGAAVWVQVAAGSAFAFPLYSPSLKSVLGFNQQQLTILGVANDIGENVPPWVVLLVGALCGFFGFGVLYLAVSETVTNVPYWLLWLALVVATNSSAWLGTAVLVTNMRNFPLSRGTVAGILKGYIGLSAAVYTVIYSGVLHSSATKLLLLFSLGIPVICISLMYLVRPCVPAMGEDASEHGHFLFVQIASVLLGLYLLTITVLEDLLAIPTGSPTPSWRGEEEEEEAPAGEDFEFREALVKADFWLLFFAYFLGVGSGITVLNNLAQIGVAAGEEDTTILLCLFSFCNFLGRLLGGVISEHFARSRMLPRPAWMAATQVLMAAAHGLFAFALRGTLYASTAILGTCYGFQFSVMIPTASELFGLKHFGVIYNFMILGNPLGALLFSGFLAGYVYDRRGRQSSRRLRRQLQRNLPRRRVLQAHLRGPGRCLRAGLRPEHHPHPPDQVRLLHALLRRLFPDAPPSPPLH</sequence>
<dbReference type="PANTHER" id="PTHR21576">
    <property type="entry name" value="UNCHARACTERIZED NODULIN-LIKE PROTEIN"/>
    <property type="match status" value="1"/>
</dbReference>
<proteinExistence type="predicted"/>
<comment type="subcellular location">
    <subcellularLocation>
        <location evidence="1">Membrane</location>
        <topology evidence="1">Multi-pass membrane protein</topology>
    </subcellularLocation>
</comment>
<evidence type="ECO:0000313" key="8">
    <source>
        <dbReference type="EMBL" id="CAA2633530.1"/>
    </source>
</evidence>
<evidence type="ECO:0000256" key="2">
    <source>
        <dbReference type="ARBA" id="ARBA00022692"/>
    </source>
</evidence>
<feature type="transmembrane region" description="Helical" evidence="5">
    <location>
        <begin position="16"/>
        <end position="38"/>
    </location>
</feature>
<keyword evidence="9" id="KW-1185">Reference proteome</keyword>
<keyword evidence="3 5" id="KW-1133">Transmembrane helix</keyword>
<reference evidence="8 9" key="1">
    <citation type="submission" date="2019-12" db="EMBL/GenBank/DDBJ databases">
        <authorList>
            <person name="Scholz U."/>
            <person name="Mascher M."/>
            <person name="Fiebig A."/>
        </authorList>
    </citation>
    <scope>NUCLEOTIDE SEQUENCE</scope>
</reference>
<dbReference type="PANTHER" id="PTHR21576:SF154">
    <property type="entry name" value="OS04G0502800 PROTEIN"/>
    <property type="match status" value="1"/>
</dbReference>